<keyword evidence="2 6" id="KW-0812">Transmembrane</keyword>
<protein>
    <recommendedName>
        <fullName evidence="7">O-antigen ligase-related domain-containing protein</fullName>
    </recommendedName>
</protein>
<comment type="caution">
    <text evidence="8">The sequence shown here is derived from an EMBL/GenBank/DDBJ whole genome shotgun (WGS) entry which is preliminary data.</text>
</comment>
<feature type="transmembrane region" description="Helical" evidence="6">
    <location>
        <begin position="85"/>
        <end position="103"/>
    </location>
</feature>
<feature type="transmembrane region" description="Helical" evidence="6">
    <location>
        <begin position="376"/>
        <end position="402"/>
    </location>
</feature>
<feature type="region of interest" description="Disordered" evidence="5">
    <location>
        <begin position="1"/>
        <end position="20"/>
    </location>
</feature>
<reference evidence="8 9" key="1">
    <citation type="submission" date="2018-03" db="EMBL/GenBank/DDBJ databases">
        <authorList>
            <person name="Keele B.F."/>
        </authorList>
    </citation>
    <scope>NUCLEOTIDE SEQUENCE [LARGE SCALE GENOMIC DNA]</scope>
    <source>
        <strain evidence="8 9">IB-3</strain>
    </source>
</reference>
<evidence type="ECO:0000256" key="2">
    <source>
        <dbReference type="ARBA" id="ARBA00022692"/>
    </source>
</evidence>
<dbReference type="AlphaFoldDB" id="A0A2R7Z148"/>
<evidence type="ECO:0000256" key="4">
    <source>
        <dbReference type="ARBA" id="ARBA00023136"/>
    </source>
</evidence>
<dbReference type="RefSeq" id="WP_108342532.1">
    <property type="nucleotide sequence ID" value="NZ_PYXZ01000001.1"/>
</dbReference>
<feature type="transmembrane region" description="Helical" evidence="6">
    <location>
        <begin position="138"/>
        <end position="156"/>
    </location>
</feature>
<feature type="transmembrane region" description="Helical" evidence="6">
    <location>
        <begin position="56"/>
        <end position="73"/>
    </location>
</feature>
<keyword evidence="3 6" id="KW-1133">Transmembrane helix</keyword>
<feature type="compositionally biased region" description="Low complexity" evidence="5">
    <location>
        <begin position="1"/>
        <end position="15"/>
    </location>
</feature>
<feature type="domain" description="O-antigen ligase-related" evidence="7">
    <location>
        <begin position="266"/>
        <end position="390"/>
    </location>
</feature>
<evidence type="ECO:0000313" key="9">
    <source>
        <dbReference type="Proteomes" id="UP000244867"/>
    </source>
</evidence>
<gene>
    <name evidence="8" type="ORF">C7S10_00905</name>
</gene>
<dbReference type="InterPro" id="IPR007016">
    <property type="entry name" value="O-antigen_ligase-rel_domated"/>
</dbReference>
<dbReference type="OrthoDB" id="5243524at2"/>
<evidence type="ECO:0000256" key="5">
    <source>
        <dbReference type="SAM" id="MobiDB-lite"/>
    </source>
</evidence>
<dbReference type="Proteomes" id="UP000244867">
    <property type="component" value="Unassembled WGS sequence"/>
</dbReference>
<comment type="subcellular location">
    <subcellularLocation>
        <location evidence="1">Membrane</location>
        <topology evidence="1">Multi-pass membrane protein</topology>
    </subcellularLocation>
</comment>
<feature type="transmembrane region" description="Helical" evidence="6">
    <location>
        <begin position="258"/>
        <end position="291"/>
    </location>
</feature>
<keyword evidence="4 6" id="KW-0472">Membrane</keyword>
<dbReference type="EMBL" id="PYXZ01000001">
    <property type="protein sequence ID" value="PUA82345.1"/>
    <property type="molecule type" value="Genomic_DNA"/>
</dbReference>
<evidence type="ECO:0000259" key="7">
    <source>
        <dbReference type="Pfam" id="PF04932"/>
    </source>
</evidence>
<accession>A0A2R7Z148</accession>
<evidence type="ECO:0000256" key="1">
    <source>
        <dbReference type="ARBA" id="ARBA00004141"/>
    </source>
</evidence>
<name>A0A2R7Z148_9ACTN</name>
<feature type="transmembrane region" description="Helical" evidence="6">
    <location>
        <begin position="414"/>
        <end position="433"/>
    </location>
</feature>
<evidence type="ECO:0000256" key="6">
    <source>
        <dbReference type="SAM" id="Phobius"/>
    </source>
</evidence>
<dbReference type="PANTHER" id="PTHR37422:SF13">
    <property type="entry name" value="LIPOPOLYSACCHARIDE BIOSYNTHESIS PROTEIN PA4999-RELATED"/>
    <property type="match status" value="1"/>
</dbReference>
<evidence type="ECO:0000313" key="8">
    <source>
        <dbReference type="EMBL" id="PUA82345.1"/>
    </source>
</evidence>
<feature type="transmembrane region" description="Helical" evidence="6">
    <location>
        <begin position="168"/>
        <end position="188"/>
    </location>
</feature>
<dbReference type="InterPro" id="IPR051533">
    <property type="entry name" value="WaaL-like"/>
</dbReference>
<dbReference type="GO" id="GO:0016020">
    <property type="term" value="C:membrane"/>
    <property type="evidence" value="ECO:0007669"/>
    <property type="project" value="UniProtKB-SubCell"/>
</dbReference>
<keyword evidence="9" id="KW-1185">Reference proteome</keyword>
<organism evidence="8 9">
    <name type="scientific">Nocardioides currus</name>
    <dbReference type="NCBI Taxonomy" id="2133958"/>
    <lineage>
        <taxon>Bacteria</taxon>
        <taxon>Bacillati</taxon>
        <taxon>Actinomycetota</taxon>
        <taxon>Actinomycetes</taxon>
        <taxon>Propionibacteriales</taxon>
        <taxon>Nocardioidaceae</taxon>
        <taxon>Nocardioides</taxon>
    </lineage>
</organism>
<proteinExistence type="predicted"/>
<dbReference type="PANTHER" id="PTHR37422">
    <property type="entry name" value="TEICHURONIC ACID BIOSYNTHESIS PROTEIN TUAE"/>
    <property type="match status" value="1"/>
</dbReference>
<sequence>MSTTPVVPAPTGTGSPPVPDRASLPAARLLVLWAGLMLLLPSELVLPQIGSAGSPANLLGVGFLLWWVCAKLAGRVEAPINPMHVALAILVVVVLISFANGMVHGWTRPVDIRQPADAVYTFTPVSQAELFDKSMLGGMRGLITIGSWVGVALMVMDGLRSWREIDRLVSWVVWMSAVVAAIGIYQYFTGDNLARFIRVPGLSATYEIGTSISRSVLNRVSSTTTHPIEFCVVLTTIFPLAMHRALHPHAVGTLNKIVACYVPAGLIGLAIPMAVSRSGIVALAVVMIVLFSGWPNNRRIWVVVLAPPTAILMRSALPGLLGTIKALFSQGTSDPSVTARTADYGAVLEIYSAQPWFGRGAFTFIPQYYRALDNQILLNLVELGAIGLAASIWIFAVGYYLARYAKRHALSIERSHFGLALSAGILAMLITYVTFDAWGFAKAGAVTFFLLGLAGAARKLAHTPDDTRPAT</sequence>
<evidence type="ECO:0000256" key="3">
    <source>
        <dbReference type="ARBA" id="ARBA00022989"/>
    </source>
</evidence>
<feature type="transmembrane region" description="Helical" evidence="6">
    <location>
        <begin position="439"/>
        <end position="457"/>
    </location>
</feature>
<dbReference type="Pfam" id="PF04932">
    <property type="entry name" value="Wzy_C"/>
    <property type="match status" value="1"/>
</dbReference>